<dbReference type="OrthoDB" id="8109453at2"/>
<dbReference type="InterPro" id="IPR047801">
    <property type="entry name" value="Peptidase_C45"/>
</dbReference>
<dbReference type="Proteomes" id="UP000291189">
    <property type="component" value="Unassembled WGS sequence"/>
</dbReference>
<sequence>MSAPVTTFTSSVLPPRERGIELGERFRAEIAATVASYRRLWVTRAGGEFDVDLWAERAWDTITRVAPVHADEIAGIAEGAGRPVEEIAAVNARTELLVAANPTGQSECSSVVSAPPGGSPFAVQTWDWYDAMSDGWFHWRYEQPDGRVVETVTEYGMLGKIGVNGYGVGVMLNMLHHANDAARVAEGTIGYPVHLLSRRIMDEATSFDDAVRIVQAPTSASTSLTVVDRSGTGATFELFPGGPGRLDPADGLLVRTNHFVSPEGEAGCLASTISDSSTTRRDKLLAAFGGTPPATPADVVAAMTDHEPEGEVGGICCHPDRAMDPVLWHRTLATVAIDVASSTLDVRADGPCGRREHPAAAATAGV</sequence>
<name>A0A4Q5IUF0_9ACTN</name>
<dbReference type="PANTHER" id="PTHR34180">
    <property type="entry name" value="PEPTIDASE C45"/>
    <property type="match status" value="1"/>
</dbReference>
<gene>
    <name evidence="2" type="ORF">ETU37_22850</name>
</gene>
<reference evidence="2 3" key="1">
    <citation type="submission" date="2019-01" db="EMBL/GenBank/DDBJ databases">
        <title>Nocardioides guangzhouensis sp. nov., an actinobacterium isolated from soil.</title>
        <authorList>
            <person name="Fu Y."/>
            <person name="Cai Y."/>
            <person name="Lin Z."/>
            <person name="Chen P."/>
        </authorList>
    </citation>
    <scope>NUCLEOTIDE SEQUENCE [LARGE SCALE GENOMIC DNA]</scope>
    <source>
        <strain evidence="2 3">NBRC 105384</strain>
    </source>
</reference>
<dbReference type="PANTHER" id="PTHR34180:SF1">
    <property type="entry name" value="BETA-ALANYL-DOPAMINE_CARCININE HYDROLASE"/>
    <property type="match status" value="1"/>
</dbReference>
<feature type="domain" description="Peptidase C45 hydrolase" evidence="1">
    <location>
        <begin position="121"/>
        <end position="351"/>
    </location>
</feature>
<dbReference type="RefSeq" id="WP_129989788.1">
    <property type="nucleotide sequence ID" value="NZ_SDPU01000038.1"/>
</dbReference>
<dbReference type="Gene3D" id="3.60.60.10">
    <property type="entry name" value="Penicillin V Acylase, Chain A"/>
    <property type="match status" value="1"/>
</dbReference>
<dbReference type="Gene3D" id="1.10.10.2120">
    <property type="match status" value="1"/>
</dbReference>
<dbReference type="InterPro" id="IPR005079">
    <property type="entry name" value="Peptidase_C45_hydrolase"/>
</dbReference>
<protein>
    <submittedName>
        <fullName evidence="2">Peptidase C45</fullName>
    </submittedName>
</protein>
<comment type="caution">
    <text evidence="2">The sequence shown here is derived from an EMBL/GenBank/DDBJ whole genome shotgun (WGS) entry which is preliminary data.</text>
</comment>
<evidence type="ECO:0000313" key="2">
    <source>
        <dbReference type="EMBL" id="RYU08788.1"/>
    </source>
</evidence>
<keyword evidence="3" id="KW-1185">Reference proteome</keyword>
<dbReference type="Pfam" id="PF03417">
    <property type="entry name" value="AAT"/>
    <property type="match status" value="1"/>
</dbReference>
<accession>A0A4Q5IUF0</accession>
<dbReference type="EMBL" id="SDPU01000038">
    <property type="protein sequence ID" value="RYU08788.1"/>
    <property type="molecule type" value="Genomic_DNA"/>
</dbReference>
<evidence type="ECO:0000313" key="3">
    <source>
        <dbReference type="Proteomes" id="UP000291189"/>
    </source>
</evidence>
<organism evidence="2 3">
    <name type="scientific">Nocardioides iriomotensis</name>
    <dbReference type="NCBI Taxonomy" id="715784"/>
    <lineage>
        <taxon>Bacteria</taxon>
        <taxon>Bacillati</taxon>
        <taxon>Actinomycetota</taxon>
        <taxon>Actinomycetes</taxon>
        <taxon>Propionibacteriales</taxon>
        <taxon>Nocardioidaceae</taxon>
        <taxon>Nocardioides</taxon>
    </lineage>
</organism>
<dbReference type="AlphaFoldDB" id="A0A4Q5IUF0"/>
<proteinExistence type="predicted"/>
<evidence type="ECO:0000259" key="1">
    <source>
        <dbReference type="Pfam" id="PF03417"/>
    </source>
</evidence>
<dbReference type="InterPro" id="IPR047794">
    <property type="entry name" value="C45_proenzyme-like"/>
</dbReference>
<dbReference type="NCBIfam" id="NF040521">
    <property type="entry name" value="C45_proenzyme"/>
    <property type="match status" value="1"/>
</dbReference>